<name>A0A433A2P1_9FUNG</name>
<evidence type="ECO:0000313" key="2">
    <source>
        <dbReference type="Proteomes" id="UP000268093"/>
    </source>
</evidence>
<keyword evidence="2" id="KW-1185">Reference proteome</keyword>
<accession>A0A433A2P1</accession>
<dbReference type="OrthoDB" id="2440422at2759"/>
<comment type="caution">
    <text evidence="1">The sequence shown here is derived from an EMBL/GenBank/DDBJ whole genome shotgun (WGS) entry which is preliminary data.</text>
</comment>
<proteinExistence type="predicted"/>
<dbReference type="Proteomes" id="UP000268093">
    <property type="component" value="Unassembled WGS sequence"/>
</dbReference>
<evidence type="ECO:0000313" key="1">
    <source>
        <dbReference type="EMBL" id="RUO96930.1"/>
    </source>
</evidence>
<dbReference type="Pfam" id="PF20168">
    <property type="entry name" value="PDS5"/>
    <property type="match status" value="1"/>
</dbReference>
<protein>
    <submittedName>
        <fullName evidence="1">Uncharacterized protein</fullName>
    </submittedName>
</protein>
<gene>
    <name evidence="1" type="ORF">BC936DRAFT_141239</name>
</gene>
<sequence length="270" mass="30938">MLAVSSDHLLSHLTGLSQLVLYAPKVVEVKKEHGKAKEDDWAEDEDLDDECKAKLLSIKILVNRLVALALSKAEHVGVEVQSVFKTLWTLIDNDGELLPDKSTRPSYLSRLRLAAARAILKLARHKVYEDMIKTEDFEKLALTIQDPCFHVRNSFSERLIRYLGSRRIHTRYYTMLMLVAHEPEADLKIQVKKFLTREAKSKKIRMYSGTLDSLAISPAPQPTVNHVLTVRTWQYFVFPQCRRGQCSPIRDDHCTLDPPASSPSRLFYNH</sequence>
<dbReference type="AlphaFoldDB" id="A0A433A2P1"/>
<dbReference type="EMBL" id="RBNI01019096">
    <property type="protein sequence ID" value="RUO96930.1"/>
    <property type="molecule type" value="Genomic_DNA"/>
</dbReference>
<reference evidence="1 2" key="1">
    <citation type="journal article" date="2018" name="New Phytol.">
        <title>Phylogenomics of Endogonaceae and evolution of mycorrhizas within Mucoromycota.</title>
        <authorList>
            <person name="Chang Y."/>
            <person name="Desiro A."/>
            <person name="Na H."/>
            <person name="Sandor L."/>
            <person name="Lipzen A."/>
            <person name="Clum A."/>
            <person name="Barry K."/>
            <person name="Grigoriev I.V."/>
            <person name="Martin F.M."/>
            <person name="Stajich J.E."/>
            <person name="Smith M.E."/>
            <person name="Bonito G."/>
            <person name="Spatafora J.W."/>
        </authorList>
    </citation>
    <scope>NUCLEOTIDE SEQUENCE [LARGE SCALE GENOMIC DNA]</scope>
    <source>
        <strain evidence="1 2">GMNB39</strain>
    </source>
</reference>
<organism evidence="1 2">
    <name type="scientific">Jimgerdemannia flammicorona</name>
    <dbReference type="NCBI Taxonomy" id="994334"/>
    <lineage>
        <taxon>Eukaryota</taxon>
        <taxon>Fungi</taxon>
        <taxon>Fungi incertae sedis</taxon>
        <taxon>Mucoromycota</taxon>
        <taxon>Mucoromycotina</taxon>
        <taxon>Endogonomycetes</taxon>
        <taxon>Endogonales</taxon>
        <taxon>Endogonaceae</taxon>
        <taxon>Jimgerdemannia</taxon>
    </lineage>
</organism>